<name>A0ACC0DI99_9PEZI</name>
<comment type="caution">
    <text evidence="1">The sequence shown here is derived from an EMBL/GenBank/DDBJ whole genome shotgun (WGS) entry which is preliminary data.</text>
</comment>
<evidence type="ECO:0000313" key="2">
    <source>
        <dbReference type="Proteomes" id="UP001497680"/>
    </source>
</evidence>
<protein>
    <submittedName>
        <fullName evidence="1">Alpha/beta-hydrolase</fullName>
    </submittedName>
</protein>
<accession>A0ACC0DI99</accession>
<keyword evidence="2" id="KW-1185">Reference proteome</keyword>
<proteinExistence type="predicted"/>
<gene>
    <name evidence="1" type="ORF">F4821DRAFT_223931</name>
</gene>
<sequence length="376" mass="41815">MPGDAWSKQPFKALYTAFFVLKLIILIPLLFLRYSVRSARPDPEWSLRVSVTGGIVREVFRYWTQTRATMMDSVEASHRKAIGQFALAEVADASMYTGLLTPGTTKPAPVGGLWFPGPPTQQTDLRHEKVVLHFPGGAFVLAWGTAESGKDVASIMAQHLKATRTFYAQYRVSADDSTRFPAALQDLVTFYHYVLSLGIDPKNIILSGDSAAGNLVVGLLRYLEDLRHVRGSPQLPLPGGAMIWSPWVDISTEAGQDYIKSRNSEMDFLVPSLLQWGVDAYFPKGSRTSDVMPFISPLHHPFKTSVPLFVNAGRNEAFFDSAKAFATEMELDSNRVRFHASDLAPHNLVQSYKGLAMEHQMEVAIRDARDFFAQAE</sequence>
<reference evidence="1 2" key="1">
    <citation type="journal article" date="2022" name="New Phytol.">
        <title>Ecological generalism drives hyperdiversity of secondary metabolite gene clusters in xylarialean endophytes.</title>
        <authorList>
            <person name="Franco M.E.E."/>
            <person name="Wisecaver J.H."/>
            <person name="Arnold A.E."/>
            <person name="Ju Y.M."/>
            <person name="Slot J.C."/>
            <person name="Ahrendt S."/>
            <person name="Moore L.P."/>
            <person name="Eastman K.E."/>
            <person name="Scott K."/>
            <person name="Konkel Z."/>
            <person name="Mondo S.J."/>
            <person name="Kuo A."/>
            <person name="Hayes R.D."/>
            <person name="Haridas S."/>
            <person name="Andreopoulos B."/>
            <person name="Riley R."/>
            <person name="LaButti K."/>
            <person name="Pangilinan J."/>
            <person name="Lipzen A."/>
            <person name="Amirebrahimi M."/>
            <person name="Yan J."/>
            <person name="Adam C."/>
            <person name="Keymanesh K."/>
            <person name="Ng V."/>
            <person name="Louie K."/>
            <person name="Northen T."/>
            <person name="Drula E."/>
            <person name="Henrissat B."/>
            <person name="Hsieh H.M."/>
            <person name="Youens-Clark K."/>
            <person name="Lutzoni F."/>
            <person name="Miadlikowska J."/>
            <person name="Eastwood D.C."/>
            <person name="Hamelin R.C."/>
            <person name="Grigoriev I.V."/>
            <person name="U'Ren J.M."/>
        </authorList>
    </citation>
    <scope>NUCLEOTIDE SEQUENCE [LARGE SCALE GENOMIC DNA]</scope>
    <source>
        <strain evidence="1 2">ER1909</strain>
    </source>
</reference>
<organism evidence="1 2">
    <name type="scientific">Hypoxylon rubiginosum</name>
    <dbReference type="NCBI Taxonomy" id="110542"/>
    <lineage>
        <taxon>Eukaryota</taxon>
        <taxon>Fungi</taxon>
        <taxon>Dikarya</taxon>
        <taxon>Ascomycota</taxon>
        <taxon>Pezizomycotina</taxon>
        <taxon>Sordariomycetes</taxon>
        <taxon>Xylariomycetidae</taxon>
        <taxon>Xylariales</taxon>
        <taxon>Hypoxylaceae</taxon>
        <taxon>Hypoxylon</taxon>
    </lineage>
</organism>
<dbReference type="EMBL" id="MU394283">
    <property type="protein sequence ID" value="KAI6092399.1"/>
    <property type="molecule type" value="Genomic_DNA"/>
</dbReference>
<dbReference type="Proteomes" id="UP001497680">
    <property type="component" value="Unassembled WGS sequence"/>
</dbReference>
<evidence type="ECO:0000313" key="1">
    <source>
        <dbReference type="EMBL" id="KAI6092399.1"/>
    </source>
</evidence>